<feature type="transmembrane region" description="Helical" evidence="7">
    <location>
        <begin position="533"/>
        <end position="553"/>
    </location>
</feature>
<evidence type="ECO:0000259" key="10">
    <source>
        <dbReference type="Pfam" id="PF21088"/>
    </source>
</evidence>
<proteinExistence type="inferred from homology"/>
<evidence type="ECO:0000256" key="2">
    <source>
        <dbReference type="ARBA" id="ARBA00008017"/>
    </source>
</evidence>
<feature type="transmembrane region" description="Helical" evidence="7">
    <location>
        <begin position="440"/>
        <end position="461"/>
    </location>
</feature>
<dbReference type="EMBL" id="CP056775">
    <property type="protein sequence ID" value="QRQ99524.1"/>
    <property type="molecule type" value="Genomic_DNA"/>
</dbReference>
<keyword evidence="12" id="KW-1185">Reference proteome</keyword>
<dbReference type="PANTHER" id="PTHR30347">
    <property type="entry name" value="POTASSIUM CHANNEL RELATED"/>
    <property type="match status" value="1"/>
</dbReference>
<dbReference type="Pfam" id="PF21088">
    <property type="entry name" value="MS_channel_1st"/>
    <property type="match status" value="1"/>
</dbReference>
<evidence type="ECO:0000256" key="5">
    <source>
        <dbReference type="ARBA" id="ARBA00022989"/>
    </source>
</evidence>
<sequence length="784" mass="88091">MLVRKFNRSFTQIFGLLCTLCIFNVAALAQDSAASSPRQPLATVIPDTLLFKIEQAQAAVTQINAANKKGYNSQGIINDLKTARSNVRQIEEAISVAKPVPDSKNLANYRLMLTDVQQKTATWRRQLSRYNAELQKMSTDVIEFGRDSLLAVKSGDSTQRKLYYRQIRDLRFKLQEAGKVTTANLDTVSNLLADVSEVYFAANELSNNINEFIKESGRNLLGKETSYLWNAPQQDETAKVDKLVRVSYSGQNKVLRYFIQSTWDNRIFLLLICIGFFAWIYINYSFAETARLRKDVGELDFKFISHKPFLATLIFLFNITPLFEPRAPSVYIELNQFLLLLTLTVFFLKQLPRTQLAWWFSVLLLYVLTAVANVAVNESFFLRTALVALNVGSIFFGSKFFRQIRHVTLEERFIRPVVIIYIALHVLSIVLNILGRLTLAKAFSITALSGLVQVVGLAVFVHTITEALELHIRVSSASKRLFSRISIQKSRMYSQRALSFVSVVLWLLVFCINLNIISSVFDFLTSILEKPRTFGSVTFTLENVLFFSIIIWISNSLQKNVAFLFSGSDTGFTGETVHRGSKMALLRLVILVVGFLIAVTVSGVPLSKITVLIGALGVGIGLGMQNIVNNFVSGIILIFEKPFTIGDYIELADKKGKVLDIGIRSSRMLTPQGSRVIIPNGDLLSGRLVNYTTSDARLKTEITFKISSEADITHVKKVIEDIIDQAEGTVTKAPRQILVNAIAADNIELKILVWLDNVYQESDFKSFVLEQVYTRFKAEGIKVM</sequence>
<name>A0ABX7I0X8_9BACT</name>
<dbReference type="Proteomes" id="UP000612680">
    <property type="component" value="Chromosome"/>
</dbReference>
<protein>
    <submittedName>
        <fullName evidence="11">Mechanosensitive ion channel family protein</fullName>
    </submittedName>
</protein>
<evidence type="ECO:0000256" key="1">
    <source>
        <dbReference type="ARBA" id="ARBA00004651"/>
    </source>
</evidence>
<evidence type="ECO:0000256" key="7">
    <source>
        <dbReference type="SAM" id="Phobius"/>
    </source>
</evidence>
<dbReference type="InterPro" id="IPR006685">
    <property type="entry name" value="MscS_channel_2nd"/>
</dbReference>
<dbReference type="SUPFAM" id="SSF82861">
    <property type="entry name" value="Mechanosensitive channel protein MscS (YggB), transmembrane region"/>
    <property type="match status" value="1"/>
</dbReference>
<feature type="transmembrane region" description="Helical" evidence="7">
    <location>
        <begin position="356"/>
        <end position="374"/>
    </location>
</feature>
<evidence type="ECO:0000256" key="6">
    <source>
        <dbReference type="ARBA" id="ARBA00023136"/>
    </source>
</evidence>
<keyword evidence="5 7" id="KW-1133">Transmembrane helix</keyword>
<gene>
    <name evidence="11" type="ORF">HWI92_00645</name>
</gene>
<reference evidence="11 12" key="1">
    <citation type="submission" date="2020-06" db="EMBL/GenBank/DDBJ databases">
        <title>Dyadobacter sandarakinus sp. nov., isolated from the soil of the Arctic Yellow River Station.</title>
        <authorList>
            <person name="Zhang Y."/>
            <person name="Peng F."/>
        </authorList>
    </citation>
    <scope>NUCLEOTIDE SEQUENCE [LARGE SCALE GENOMIC DNA]</scope>
    <source>
        <strain evidence="11 12">Q3-56</strain>
    </source>
</reference>
<comment type="subcellular location">
    <subcellularLocation>
        <location evidence="1">Cell membrane</location>
        <topology evidence="1">Multi-pass membrane protein</topology>
    </subcellularLocation>
</comment>
<feature type="transmembrane region" description="Helical" evidence="7">
    <location>
        <begin position="585"/>
        <end position="606"/>
    </location>
</feature>
<dbReference type="SUPFAM" id="SSF50182">
    <property type="entry name" value="Sm-like ribonucleoproteins"/>
    <property type="match status" value="1"/>
</dbReference>
<feature type="transmembrane region" description="Helical" evidence="7">
    <location>
        <begin position="380"/>
        <end position="401"/>
    </location>
</feature>
<dbReference type="InterPro" id="IPR049142">
    <property type="entry name" value="MS_channel_1st"/>
</dbReference>
<evidence type="ECO:0000256" key="3">
    <source>
        <dbReference type="ARBA" id="ARBA00022475"/>
    </source>
</evidence>
<keyword evidence="8" id="KW-0732">Signal</keyword>
<dbReference type="InterPro" id="IPR010920">
    <property type="entry name" value="LSM_dom_sf"/>
</dbReference>
<feature type="transmembrane region" description="Helical" evidence="7">
    <location>
        <begin position="497"/>
        <end position="521"/>
    </location>
</feature>
<dbReference type="InterPro" id="IPR052702">
    <property type="entry name" value="MscS-like_channel"/>
</dbReference>
<organism evidence="11 12">
    <name type="scientific">Dyadobacter sandarakinus</name>
    <dbReference type="NCBI Taxonomy" id="2747268"/>
    <lineage>
        <taxon>Bacteria</taxon>
        <taxon>Pseudomonadati</taxon>
        <taxon>Bacteroidota</taxon>
        <taxon>Cytophagia</taxon>
        <taxon>Cytophagales</taxon>
        <taxon>Spirosomataceae</taxon>
        <taxon>Dyadobacter</taxon>
    </lineage>
</organism>
<dbReference type="Gene3D" id="1.10.287.1260">
    <property type="match status" value="1"/>
</dbReference>
<feature type="chain" id="PRO_5046091237" evidence="8">
    <location>
        <begin position="30"/>
        <end position="784"/>
    </location>
</feature>
<dbReference type="PANTHER" id="PTHR30347:SF1">
    <property type="entry name" value="MECHANOSENSITIVE CHANNEL MSCK"/>
    <property type="match status" value="1"/>
</dbReference>
<dbReference type="Pfam" id="PF00924">
    <property type="entry name" value="MS_channel_2nd"/>
    <property type="match status" value="1"/>
</dbReference>
<feature type="signal peptide" evidence="8">
    <location>
        <begin position="1"/>
        <end position="29"/>
    </location>
</feature>
<dbReference type="RefSeq" id="WP_204660285.1">
    <property type="nucleotide sequence ID" value="NZ_CP056775.1"/>
</dbReference>
<feature type="domain" description="Mechanosensitive ion channel transmembrane helices 2/3" evidence="10">
    <location>
        <begin position="585"/>
        <end position="625"/>
    </location>
</feature>
<dbReference type="InterPro" id="IPR023408">
    <property type="entry name" value="MscS_beta-dom_sf"/>
</dbReference>
<evidence type="ECO:0000313" key="12">
    <source>
        <dbReference type="Proteomes" id="UP000612680"/>
    </source>
</evidence>
<keyword evidence="4 7" id="KW-0812">Transmembrane</keyword>
<dbReference type="InterPro" id="IPR011014">
    <property type="entry name" value="MscS_channel_TM-2"/>
</dbReference>
<evidence type="ECO:0000259" key="9">
    <source>
        <dbReference type="Pfam" id="PF00924"/>
    </source>
</evidence>
<evidence type="ECO:0000313" key="11">
    <source>
        <dbReference type="EMBL" id="QRQ99524.1"/>
    </source>
</evidence>
<dbReference type="Gene3D" id="3.30.70.100">
    <property type="match status" value="1"/>
</dbReference>
<keyword evidence="3" id="KW-1003">Cell membrane</keyword>
<evidence type="ECO:0000256" key="8">
    <source>
        <dbReference type="SAM" id="SignalP"/>
    </source>
</evidence>
<comment type="similarity">
    <text evidence="2">Belongs to the MscS (TC 1.A.23) family.</text>
</comment>
<dbReference type="Gene3D" id="2.30.30.60">
    <property type="match status" value="1"/>
</dbReference>
<accession>A0ABX7I0X8</accession>
<keyword evidence="6 7" id="KW-0472">Membrane</keyword>
<evidence type="ECO:0000256" key="4">
    <source>
        <dbReference type="ARBA" id="ARBA00022692"/>
    </source>
</evidence>
<dbReference type="SUPFAM" id="SSF82689">
    <property type="entry name" value="Mechanosensitive channel protein MscS (YggB), C-terminal domain"/>
    <property type="match status" value="1"/>
</dbReference>
<feature type="transmembrane region" description="Helical" evidence="7">
    <location>
        <begin position="330"/>
        <end position="349"/>
    </location>
</feature>
<feature type="transmembrane region" description="Helical" evidence="7">
    <location>
        <begin position="267"/>
        <end position="287"/>
    </location>
</feature>
<feature type="transmembrane region" description="Helical" evidence="7">
    <location>
        <begin position="612"/>
        <end position="639"/>
    </location>
</feature>
<feature type="domain" description="Mechanosensitive ion channel MscS" evidence="9">
    <location>
        <begin position="626"/>
        <end position="692"/>
    </location>
</feature>
<dbReference type="InterPro" id="IPR011066">
    <property type="entry name" value="MscS_channel_C_sf"/>
</dbReference>
<feature type="transmembrane region" description="Helical" evidence="7">
    <location>
        <begin position="413"/>
        <end position="434"/>
    </location>
</feature>